<dbReference type="InterPro" id="IPR023346">
    <property type="entry name" value="Lysozyme-like_dom_sf"/>
</dbReference>
<dbReference type="InterPro" id="IPR001119">
    <property type="entry name" value="SLH_dom"/>
</dbReference>
<feature type="domain" description="SLH" evidence="3">
    <location>
        <begin position="365"/>
        <end position="428"/>
    </location>
</feature>
<keyword evidence="5" id="KW-1185">Reference proteome</keyword>
<feature type="signal peptide" evidence="2">
    <location>
        <begin position="1"/>
        <end position="22"/>
    </location>
</feature>
<accession>A0A7X0HSH3</accession>
<organism evidence="4 5">
    <name type="scientific">Bacillus benzoevorans</name>
    <dbReference type="NCBI Taxonomy" id="1456"/>
    <lineage>
        <taxon>Bacteria</taxon>
        <taxon>Bacillati</taxon>
        <taxon>Bacillota</taxon>
        <taxon>Bacilli</taxon>
        <taxon>Bacillales</taxon>
        <taxon>Bacillaceae</taxon>
        <taxon>Bacillus</taxon>
    </lineage>
</organism>
<evidence type="ECO:0000259" key="3">
    <source>
        <dbReference type="PROSITE" id="PS51272"/>
    </source>
</evidence>
<proteinExistence type="predicted"/>
<dbReference type="Gene3D" id="1.10.530.10">
    <property type="match status" value="1"/>
</dbReference>
<dbReference type="Gene3D" id="2.30.30.40">
    <property type="entry name" value="SH3 Domains"/>
    <property type="match status" value="1"/>
</dbReference>
<dbReference type="Pfam" id="PF00395">
    <property type="entry name" value="SLH"/>
    <property type="match status" value="2"/>
</dbReference>
<name>A0A7X0HSH3_9BACI</name>
<sequence length="480" mass="53048">MKFKVGVLTCLTAGLLVGQAAAAPVQNPVYAAAGETFVTENPSFQTINRMLTEAAIAADIPPEVVKAVAMQESGWRQFFEGAPYRSDDNGYGIMQITNFANYQGKEELIKYKMEENINAGVEILNGMYDRNDLPKVKNANRHDIESWYFPVMAYNGIKPVNSPLKQATGERNEGAYQEQVFAKIETANDLELGQFPFDAADFQYDPDSDKNIEFQQDEYEAANLHESAYFFKNNAQVVTSTDTKLRKTPSTEVKVIDLPQNTTLIITGDFQYDEKSSDNQFVWYPVKTADKKYSGFVSSAYLKKAEPVQKVNFTDVDSKYQEAVSYLVAKGIKGKSTAAFGTYEPIKRVDAAVMLAEAAGWDIDSAPDSLFTDVPDRAVKHVNAMKVMGITSGKSKTSFGAQDFITRGELAVWIKNTFKLEGDPNYASLPFDDVAKQYAPSVAALVSNNITSGTSATTFGTYDNAKRGDYAIFIYRAAVK</sequence>
<dbReference type="InterPro" id="IPR008258">
    <property type="entry name" value="Transglycosylase_SLT_dom_1"/>
</dbReference>
<dbReference type="AlphaFoldDB" id="A0A7X0HSH3"/>
<dbReference type="PROSITE" id="PS51272">
    <property type="entry name" value="SLH"/>
    <property type="match status" value="2"/>
</dbReference>
<dbReference type="Proteomes" id="UP000531594">
    <property type="component" value="Unassembled WGS sequence"/>
</dbReference>
<feature type="chain" id="PRO_5030866349" description="SLH domain-containing protein" evidence="2">
    <location>
        <begin position="23"/>
        <end position="480"/>
    </location>
</feature>
<dbReference type="EMBL" id="JACHGK010000009">
    <property type="protein sequence ID" value="MBB6446055.1"/>
    <property type="molecule type" value="Genomic_DNA"/>
</dbReference>
<evidence type="ECO:0000256" key="2">
    <source>
        <dbReference type="SAM" id="SignalP"/>
    </source>
</evidence>
<comment type="caution">
    <text evidence="4">The sequence shown here is derived from an EMBL/GenBank/DDBJ whole genome shotgun (WGS) entry which is preliminary data.</text>
</comment>
<evidence type="ECO:0000313" key="4">
    <source>
        <dbReference type="EMBL" id="MBB6446055.1"/>
    </source>
</evidence>
<dbReference type="Pfam" id="PF01464">
    <property type="entry name" value="SLT"/>
    <property type="match status" value="1"/>
</dbReference>
<dbReference type="RefSeq" id="WP_184526709.1">
    <property type="nucleotide sequence ID" value="NZ_JACHGK010000009.1"/>
</dbReference>
<reference evidence="4 5" key="1">
    <citation type="submission" date="2020-08" db="EMBL/GenBank/DDBJ databases">
        <title>Genomic Encyclopedia of Type Strains, Phase IV (KMG-IV): sequencing the most valuable type-strain genomes for metagenomic binning, comparative biology and taxonomic classification.</title>
        <authorList>
            <person name="Goeker M."/>
        </authorList>
    </citation>
    <scope>NUCLEOTIDE SEQUENCE [LARGE SCALE GENOMIC DNA]</scope>
    <source>
        <strain evidence="4 5">DSM 5391</strain>
    </source>
</reference>
<feature type="domain" description="SLH" evidence="3">
    <location>
        <begin position="429"/>
        <end position="480"/>
    </location>
</feature>
<evidence type="ECO:0000256" key="1">
    <source>
        <dbReference type="ARBA" id="ARBA00022729"/>
    </source>
</evidence>
<keyword evidence="1 2" id="KW-0732">Signal</keyword>
<dbReference type="SUPFAM" id="SSF53955">
    <property type="entry name" value="Lysozyme-like"/>
    <property type="match status" value="1"/>
</dbReference>
<protein>
    <recommendedName>
        <fullName evidence="3">SLH domain-containing protein</fullName>
    </recommendedName>
</protein>
<gene>
    <name evidence="4" type="ORF">HNR53_002705</name>
</gene>
<evidence type="ECO:0000313" key="5">
    <source>
        <dbReference type="Proteomes" id="UP000531594"/>
    </source>
</evidence>